<dbReference type="STRING" id="1499966.U14_00881"/>
<dbReference type="InterPro" id="IPR027417">
    <property type="entry name" value="P-loop_NTPase"/>
</dbReference>
<protein>
    <submittedName>
        <fullName evidence="2">Mutual gliding protein A</fullName>
    </submittedName>
</protein>
<feature type="region of interest" description="Disordered" evidence="1">
    <location>
        <begin position="230"/>
        <end position="256"/>
    </location>
</feature>
<dbReference type="SUPFAM" id="SSF52540">
    <property type="entry name" value="P-loop containing nucleoside triphosphate hydrolases"/>
    <property type="match status" value="1"/>
</dbReference>
<dbReference type="PANTHER" id="PTHR42708:SF1">
    <property type="entry name" value="GLIDING MOTILITY PROTEIN MGLA"/>
    <property type="match status" value="1"/>
</dbReference>
<evidence type="ECO:0000313" key="2">
    <source>
        <dbReference type="EMBL" id="GAK49658.1"/>
    </source>
</evidence>
<keyword evidence="3" id="KW-1185">Reference proteome</keyword>
<evidence type="ECO:0000313" key="3">
    <source>
        <dbReference type="Proteomes" id="UP000030700"/>
    </source>
</evidence>
<reference evidence="2" key="1">
    <citation type="journal article" date="2015" name="PeerJ">
        <title>First genomic representation of candidate bacterial phylum KSB3 points to enhanced environmental sensing as a trigger of wastewater bulking.</title>
        <authorList>
            <person name="Sekiguchi Y."/>
            <person name="Ohashi A."/>
            <person name="Parks D.H."/>
            <person name="Yamauchi T."/>
            <person name="Tyson G.W."/>
            <person name="Hugenholtz P."/>
        </authorList>
    </citation>
    <scope>NUCLEOTIDE SEQUENCE [LARGE SCALE GENOMIC DNA]</scope>
</reference>
<dbReference type="InterPro" id="IPR052705">
    <property type="entry name" value="Gliding_Motility_GTPase"/>
</dbReference>
<dbReference type="PANTHER" id="PTHR42708">
    <property type="entry name" value="ATP/GTP-BINDING PROTEIN-RELATED"/>
    <property type="match status" value="1"/>
</dbReference>
<dbReference type="HOGENOM" id="CLU_077110_0_0_0"/>
<dbReference type="Proteomes" id="UP000030700">
    <property type="component" value="Unassembled WGS sequence"/>
</dbReference>
<evidence type="ECO:0000256" key="1">
    <source>
        <dbReference type="SAM" id="MobiDB-lite"/>
    </source>
</evidence>
<proteinExistence type="predicted"/>
<sequence>MAQFNYNTREIIAKVVYYGPSVGGKTTNLQWLHSKLDPRSVGKLFSLETEADRTLFFDLLPINLGNIKGMDLRLKVYTVPGQVKYNSTRKMVLTGADAVAFIADSDAKRHKDNVESLKNLAENLASNGLNIRTIPLVLQYNKRDLPNVLPIEVMDKKLNFRNLPAFGSVAVDPNDNGVLDCFIAVLVAMVESFGEKYKLGKSNEEILRITEKLEKNLREHVARGVDAKAAKKQREIEEPGKFVIKPKPSRDQTAQF</sequence>
<organism evidence="2">
    <name type="scientific">Candidatus Moduliflexus flocculans</name>
    <dbReference type="NCBI Taxonomy" id="1499966"/>
    <lineage>
        <taxon>Bacteria</taxon>
        <taxon>Candidatus Moduliflexota</taxon>
        <taxon>Candidatus Moduliflexia</taxon>
        <taxon>Candidatus Moduliflexales</taxon>
        <taxon>Candidatus Moduliflexaceae</taxon>
    </lineage>
</organism>
<dbReference type="EMBL" id="DF820455">
    <property type="protein sequence ID" value="GAK49658.1"/>
    <property type="molecule type" value="Genomic_DNA"/>
</dbReference>
<dbReference type="AlphaFoldDB" id="A0A0S6VQY1"/>
<gene>
    <name evidence="2" type="ORF">U14_00881</name>
</gene>
<accession>A0A0S6VQY1</accession>
<dbReference type="Gene3D" id="3.40.50.300">
    <property type="entry name" value="P-loop containing nucleotide triphosphate hydrolases"/>
    <property type="match status" value="1"/>
</dbReference>
<name>A0A0S6VQY1_9BACT</name>
<feature type="compositionally biased region" description="Basic and acidic residues" evidence="1">
    <location>
        <begin position="230"/>
        <end position="240"/>
    </location>
</feature>